<dbReference type="PANTHER" id="PTHR46124">
    <property type="entry name" value="D-AMINOACYL-TRNA DEACYLASE"/>
    <property type="match status" value="1"/>
</dbReference>
<organism evidence="1 2">
    <name type="scientific">Dysgonomonas capnocytophagoides</name>
    <dbReference type="NCBI Taxonomy" id="45254"/>
    <lineage>
        <taxon>Bacteria</taxon>
        <taxon>Pseudomonadati</taxon>
        <taxon>Bacteroidota</taxon>
        <taxon>Bacteroidia</taxon>
        <taxon>Bacteroidales</taxon>
        <taxon>Dysgonomonadaceae</taxon>
        <taxon>Dysgonomonas</taxon>
    </lineage>
</organism>
<dbReference type="Proteomes" id="UP000297861">
    <property type="component" value="Unassembled WGS sequence"/>
</dbReference>
<name>A0A4Y8KZZ4_9BACT</name>
<dbReference type="OrthoDB" id="664222at2"/>
<dbReference type="STRING" id="1121485.GCA_000426485_01556"/>
<comment type="caution">
    <text evidence="1">The sequence shown here is derived from an EMBL/GenBank/DDBJ whole genome shotgun (WGS) entry which is preliminary data.</text>
</comment>
<dbReference type="PANTHER" id="PTHR46124:SF2">
    <property type="entry name" value="D-AMINOACYL-TRNA DEACYLASE"/>
    <property type="match status" value="1"/>
</dbReference>
<dbReference type="AlphaFoldDB" id="A0A4Y8KZZ4"/>
<dbReference type="InterPro" id="IPR001130">
    <property type="entry name" value="TatD-like"/>
</dbReference>
<reference evidence="1 2" key="1">
    <citation type="submission" date="2019-03" db="EMBL/GenBank/DDBJ databases">
        <title>San Antonio Military Medical Center submission to MRSN (WRAIR), pending publication.</title>
        <authorList>
            <person name="Blyth D.M."/>
            <person name="Mccarthy S.L."/>
            <person name="Schall S.E."/>
            <person name="Stam J.A."/>
            <person name="Ong A.C."/>
            <person name="Mcgann P.T."/>
        </authorList>
    </citation>
    <scope>NUCLEOTIDE SEQUENCE [LARGE SCALE GENOMIC DNA]</scope>
    <source>
        <strain evidence="1 2">MRSN571793</strain>
    </source>
</reference>
<dbReference type="RefSeq" id="WP_134436879.1">
    <property type="nucleotide sequence ID" value="NZ_SOML01000008.1"/>
</dbReference>
<dbReference type="SUPFAM" id="SSF51556">
    <property type="entry name" value="Metallo-dependent hydrolases"/>
    <property type="match status" value="1"/>
</dbReference>
<keyword evidence="2" id="KW-1185">Reference proteome</keyword>
<proteinExistence type="predicted"/>
<dbReference type="InterPro" id="IPR032466">
    <property type="entry name" value="Metal_Hydrolase"/>
</dbReference>
<evidence type="ECO:0000313" key="2">
    <source>
        <dbReference type="Proteomes" id="UP000297861"/>
    </source>
</evidence>
<dbReference type="EMBL" id="SOML01000008">
    <property type="protein sequence ID" value="TFD95452.1"/>
    <property type="molecule type" value="Genomic_DNA"/>
</dbReference>
<dbReference type="CDD" id="cd01310">
    <property type="entry name" value="TatD_DNAse"/>
    <property type="match status" value="1"/>
</dbReference>
<evidence type="ECO:0000313" key="1">
    <source>
        <dbReference type="EMBL" id="TFD95452.1"/>
    </source>
</evidence>
<dbReference type="Pfam" id="PF01026">
    <property type="entry name" value="TatD_DNase"/>
    <property type="match status" value="1"/>
</dbReference>
<dbReference type="GO" id="GO:0016788">
    <property type="term" value="F:hydrolase activity, acting on ester bonds"/>
    <property type="evidence" value="ECO:0007669"/>
    <property type="project" value="InterPro"/>
</dbReference>
<gene>
    <name evidence="1" type="ORF">E2605_13655</name>
</gene>
<accession>A0A4Y8KZZ4</accession>
<protein>
    <submittedName>
        <fullName evidence="1">TatD family deoxyribonuclease</fullName>
    </submittedName>
</protein>
<dbReference type="Gene3D" id="3.20.20.140">
    <property type="entry name" value="Metal-dependent hydrolases"/>
    <property type="match status" value="1"/>
</dbReference>
<sequence length="236" mass="27051">MDLYDIHTHDSVTGGADDDGVPRQRLHYILNVYPLGFEYAKDSEQYPWFSCGVHPWYSEDADPQIKFLQEIANDPRIVAIGEAGLDKLKGPDLNTQKEVFIQQVELAEKLQKPLIIHCVKAWDDLLHIKKTIKPHQPWIAHGYRGKPELTRQLVSHGFYFSIGEKFNPEALQEIPIDRLFCETDVSDTPLIQIYKNVADCLHIAVETLAVHIEENVIQTFNLPATRHKHPQAIQVE</sequence>